<dbReference type="EMBL" id="BAABJO010000056">
    <property type="protein sequence ID" value="GAA5141878.1"/>
    <property type="molecule type" value="Genomic_DNA"/>
</dbReference>
<evidence type="ECO:0000313" key="3">
    <source>
        <dbReference type="Proteomes" id="UP001500804"/>
    </source>
</evidence>
<dbReference type="Pfam" id="PF14534">
    <property type="entry name" value="DUF4440"/>
    <property type="match status" value="1"/>
</dbReference>
<feature type="domain" description="DUF4440" evidence="1">
    <location>
        <begin position="64"/>
        <end position="160"/>
    </location>
</feature>
<protein>
    <recommendedName>
        <fullName evidence="1">DUF4440 domain-containing protein</fullName>
    </recommendedName>
</protein>
<dbReference type="InterPro" id="IPR032710">
    <property type="entry name" value="NTF2-like_dom_sf"/>
</dbReference>
<accession>A0ABP9P7E9</accession>
<organism evidence="2 3">
    <name type="scientific">Pseudonocardia adelaidensis</name>
    <dbReference type="NCBI Taxonomy" id="648754"/>
    <lineage>
        <taxon>Bacteria</taxon>
        <taxon>Bacillati</taxon>
        <taxon>Actinomycetota</taxon>
        <taxon>Actinomycetes</taxon>
        <taxon>Pseudonocardiales</taxon>
        <taxon>Pseudonocardiaceae</taxon>
        <taxon>Pseudonocardia</taxon>
    </lineage>
</organism>
<evidence type="ECO:0000313" key="2">
    <source>
        <dbReference type="EMBL" id="GAA5141878.1"/>
    </source>
</evidence>
<evidence type="ECO:0000259" key="1">
    <source>
        <dbReference type="Pfam" id="PF14534"/>
    </source>
</evidence>
<comment type="caution">
    <text evidence="2">The sequence shown here is derived from an EMBL/GenBank/DDBJ whole genome shotgun (WGS) entry which is preliminary data.</text>
</comment>
<dbReference type="Gene3D" id="3.10.450.50">
    <property type="match status" value="1"/>
</dbReference>
<sequence length="173" mass="19729">MKDSLKHAVRDDTARRRTGVTNFHDAALRRARHRRPRTTRRRSKKINGTAQSTEDLAILEQLNLDYIRSDQSNDVERFKEFLAEDFIIQIEGATLNRDEYLEYIAEPRPFKDLAVHDVNIRILSDVALIHARVTLTTLADGVPKEALYTDAYQKREGAWVCVAACAPDPIAIA</sequence>
<gene>
    <name evidence="2" type="ORF">GCM10023320_81490</name>
</gene>
<name>A0ABP9P7E9_9PSEU</name>
<dbReference type="Proteomes" id="UP001500804">
    <property type="component" value="Unassembled WGS sequence"/>
</dbReference>
<keyword evidence="3" id="KW-1185">Reference proteome</keyword>
<dbReference type="SUPFAM" id="SSF54427">
    <property type="entry name" value="NTF2-like"/>
    <property type="match status" value="1"/>
</dbReference>
<proteinExistence type="predicted"/>
<dbReference type="InterPro" id="IPR027843">
    <property type="entry name" value="DUF4440"/>
</dbReference>
<dbReference type="RefSeq" id="WP_345613175.1">
    <property type="nucleotide sequence ID" value="NZ_BAABJO010000056.1"/>
</dbReference>
<reference evidence="3" key="1">
    <citation type="journal article" date="2019" name="Int. J. Syst. Evol. Microbiol.">
        <title>The Global Catalogue of Microorganisms (GCM) 10K type strain sequencing project: providing services to taxonomists for standard genome sequencing and annotation.</title>
        <authorList>
            <consortium name="The Broad Institute Genomics Platform"/>
            <consortium name="The Broad Institute Genome Sequencing Center for Infectious Disease"/>
            <person name="Wu L."/>
            <person name="Ma J."/>
        </authorList>
    </citation>
    <scope>NUCLEOTIDE SEQUENCE [LARGE SCALE GENOMIC DNA]</scope>
    <source>
        <strain evidence="3">JCM 18302</strain>
    </source>
</reference>